<dbReference type="InterPro" id="IPR003362">
    <property type="entry name" value="Bact_transf"/>
</dbReference>
<gene>
    <name evidence="5" type="ORF">GGE16_005665</name>
</gene>
<evidence type="ECO:0000256" key="3">
    <source>
        <dbReference type="SAM" id="Phobius"/>
    </source>
</evidence>
<dbReference type="Proteomes" id="UP000538507">
    <property type="component" value="Unassembled WGS sequence"/>
</dbReference>
<dbReference type="GO" id="GO:0016780">
    <property type="term" value="F:phosphotransferase activity, for other substituted phosphate groups"/>
    <property type="evidence" value="ECO:0007669"/>
    <property type="project" value="TreeGrafter"/>
</dbReference>
<name>A0AAE2MQG7_RHILE</name>
<keyword evidence="3" id="KW-1133">Transmembrane helix</keyword>
<proteinExistence type="inferred from homology"/>
<sequence length="253" mass="28901">MKVEMTSDWELIALRSWSYIAAPRPTKEKSRYHPAVDAKRLLTIRQGNDANGGKTAGEAREELRKMGLKRAVDFFLAVVASVILLAPILIVALCVRLTSPGPILYWSKRVGRFNQIFLMPKFRSMRVDTPTVATHLLENPDRFLTPIGSFLRKSSLDELPQLWCILKGKMSFVGPRPALYNQDDLIELRTAHGVDTLLPGLTGWAQINGRDELPIPEKVKFDVEYLERRSFDFDMRILFLTAEKVIRRKGIRH</sequence>
<evidence type="ECO:0000256" key="2">
    <source>
        <dbReference type="ARBA" id="ARBA00023169"/>
    </source>
</evidence>
<dbReference type="PANTHER" id="PTHR30576:SF10">
    <property type="entry name" value="SLL5057 PROTEIN"/>
    <property type="match status" value="1"/>
</dbReference>
<comment type="similarity">
    <text evidence="1">Belongs to the bacterial sugar transferase family.</text>
</comment>
<organism evidence="5 6">
    <name type="scientific">Rhizobium leguminosarum</name>
    <dbReference type="NCBI Taxonomy" id="384"/>
    <lineage>
        <taxon>Bacteria</taxon>
        <taxon>Pseudomonadati</taxon>
        <taxon>Pseudomonadota</taxon>
        <taxon>Alphaproteobacteria</taxon>
        <taxon>Hyphomicrobiales</taxon>
        <taxon>Rhizobiaceae</taxon>
        <taxon>Rhizobium/Agrobacterium group</taxon>
        <taxon>Rhizobium</taxon>
    </lineage>
</organism>
<feature type="transmembrane region" description="Helical" evidence="3">
    <location>
        <begin position="74"/>
        <end position="93"/>
    </location>
</feature>
<dbReference type="PANTHER" id="PTHR30576">
    <property type="entry name" value="COLANIC BIOSYNTHESIS UDP-GLUCOSE LIPID CARRIER TRANSFERASE"/>
    <property type="match status" value="1"/>
</dbReference>
<evidence type="ECO:0000313" key="5">
    <source>
        <dbReference type="EMBL" id="MBB4293572.1"/>
    </source>
</evidence>
<dbReference type="EMBL" id="JACIGO010000010">
    <property type="protein sequence ID" value="MBB4293572.1"/>
    <property type="molecule type" value="Genomic_DNA"/>
</dbReference>
<dbReference type="AlphaFoldDB" id="A0AAE2MQG7"/>
<reference evidence="5 6" key="1">
    <citation type="submission" date="2020-08" db="EMBL/GenBank/DDBJ databases">
        <title>Genomic Encyclopedia of Type Strains, Phase IV (KMG-V): Genome sequencing to study the core and pangenomes of soil and plant-associated prokaryotes.</title>
        <authorList>
            <person name="Whitman W."/>
        </authorList>
    </citation>
    <scope>NUCLEOTIDE SEQUENCE [LARGE SCALE GENOMIC DNA]</scope>
    <source>
        <strain evidence="5 6">SEMIA 415</strain>
    </source>
</reference>
<feature type="domain" description="Bacterial sugar transferase" evidence="4">
    <location>
        <begin position="69"/>
        <end position="246"/>
    </location>
</feature>
<keyword evidence="2" id="KW-0270">Exopolysaccharide synthesis</keyword>
<dbReference type="GO" id="GO:0000271">
    <property type="term" value="P:polysaccharide biosynthetic process"/>
    <property type="evidence" value="ECO:0007669"/>
    <property type="project" value="UniProtKB-KW"/>
</dbReference>
<evidence type="ECO:0000313" key="6">
    <source>
        <dbReference type="Proteomes" id="UP000538507"/>
    </source>
</evidence>
<accession>A0AAE2MQG7</accession>
<keyword evidence="3" id="KW-0812">Transmembrane</keyword>
<evidence type="ECO:0000256" key="1">
    <source>
        <dbReference type="ARBA" id="ARBA00006464"/>
    </source>
</evidence>
<comment type="caution">
    <text evidence="5">The sequence shown here is derived from an EMBL/GenBank/DDBJ whole genome shotgun (WGS) entry which is preliminary data.</text>
</comment>
<protein>
    <submittedName>
        <fullName evidence="5">O-antigen biosynthesis protein WbqP</fullName>
    </submittedName>
</protein>
<evidence type="ECO:0000259" key="4">
    <source>
        <dbReference type="Pfam" id="PF02397"/>
    </source>
</evidence>
<keyword evidence="3" id="KW-0472">Membrane</keyword>
<dbReference type="Pfam" id="PF02397">
    <property type="entry name" value="Bac_transf"/>
    <property type="match status" value="1"/>
</dbReference>